<comment type="caution">
    <text evidence="1">The sequence shown here is derived from an EMBL/GenBank/DDBJ whole genome shotgun (WGS) entry which is preliminary data.</text>
</comment>
<accession>A0A1F8AWS5</accession>
<name>A0A1F8AWS5_9BACT</name>
<dbReference type="STRING" id="1802513.A3E46_00680"/>
<reference evidence="1 2" key="1">
    <citation type="journal article" date="2016" name="Nat. Commun.">
        <title>Thousands of microbial genomes shed light on interconnected biogeochemical processes in an aquifer system.</title>
        <authorList>
            <person name="Anantharaman K."/>
            <person name="Brown C.T."/>
            <person name="Hug L.A."/>
            <person name="Sharon I."/>
            <person name="Castelle C.J."/>
            <person name="Probst A.J."/>
            <person name="Thomas B.C."/>
            <person name="Singh A."/>
            <person name="Wilkins M.J."/>
            <person name="Karaoz U."/>
            <person name="Brodie E.L."/>
            <person name="Williams K.H."/>
            <person name="Hubbard S.S."/>
            <person name="Banfield J.F."/>
        </authorList>
    </citation>
    <scope>NUCLEOTIDE SEQUENCE [LARGE SCALE GENOMIC DNA]</scope>
</reference>
<dbReference type="AlphaFoldDB" id="A0A1F8AWS5"/>
<proteinExistence type="predicted"/>
<evidence type="ECO:0000313" key="2">
    <source>
        <dbReference type="Proteomes" id="UP000178313"/>
    </source>
</evidence>
<gene>
    <name evidence="1" type="ORF">A3E46_00680</name>
</gene>
<sequence length="206" mass="23055">MSTTQKHLPIAEITEDIVLYKDGGAALVMESTSLNFGLLSEKEQQAVIAAYAALLNSLSFSIQIVIRTQRKDISSYLGFIDSSAQKIKSPKLSALMQGYRRFILDSIKKKNVLGKKFYITIPFSPLELGVTKSILSTVRRGGLLPFPRSYVIKKAKVVLYPRRDHLIRQAGRLGIRLKQLGNNELVELFYSVYNPEPPAVKKEAVL</sequence>
<organism evidence="1 2">
    <name type="scientific">Candidatus Woesebacteria bacterium RIFCSPHIGHO2_12_FULL_46_16</name>
    <dbReference type="NCBI Taxonomy" id="1802513"/>
    <lineage>
        <taxon>Bacteria</taxon>
        <taxon>Candidatus Woeseibacteriota</taxon>
    </lineage>
</organism>
<evidence type="ECO:0000313" key="1">
    <source>
        <dbReference type="EMBL" id="OGM56203.1"/>
    </source>
</evidence>
<dbReference type="EMBL" id="MGGZ01000037">
    <property type="protein sequence ID" value="OGM56203.1"/>
    <property type="molecule type" value="Genomic_DNA"/>
</dbReference>
<dbReference type="Proteomes" id="UP000178313">
    <property type="component" value="Unassembled WGS sequence"/>
</dbReference>
<protein>
    <submittedName>
        <fullName evidence="1">Uncharacterized protein</fullName>
    </submittedName>
</protein>